<dbReference type="AlphaFoldDB" id="A0A495X2X9"/>
<dbReference type="PANTHER" id="PTHR42812">
    <property type="entry name" value="BETA-XYLOSIDASE"/>
    <property type="match status" value="1"/>
</dbReference>
<keyword evidence="3 6" id="KW-0326">Glycosidase</keyword>
<comment type="caution">
    <text evidence="9">The sequence shown here is derived from an EMBL/GenBank/DDBJ whole genome shotgun (WGS) entry which is preliminary data.</text>
</comment>
<feature type="site" description="Important for catalytic activity, responsible for pKa modulation of the active site Glu and correct orientation of both the proton donor and substrate" evidence="5">
    <location>
        <position position="122"/>
    </location>
</feature>
<evidence type="ECO:0000256" key="6">
    <source>
        <dbReference type="RuleBase" id="RU361187"/>
    </source>
</evidence>
<dbReference type="RefSeq" id="WP_121218509.1">
    <property type="nucleotide sequence ID" value="NZ_JBIUBA010000013.1"/>
</dbReference>
<name>A0A495X2X9_9PSEU</name>
<dbReference type="Pfam" id="PF04616">
    <property type="entry name" value="Glyco_hydro_43"/>
    <property type="match status" value="1"/>
</dbReference>
<evidence type="ECO:0000313" key="10">
    <source>
        <dbReference type="Proteomes" id="UP000272729"/>
    </source>
</evidence>
<dbReference type="InterPro" id="IPR023296">
    <property type="entry name" value="Glyco_hydro_beta-prop_sf"/>
</dbReference>
<dbReference type="InterPro" id="IPR051795">
    <property type="entry name" value="Glycosyl_Hydrlase_43"/>
</dbReference>
<dbReference type="InterPro" id="IPR006710">
    <property type="entry name" value="Glyco_hydro_43"/>
</dbReference>
<sequence>MTRKFDNPVVGGFFPDPSVCRVGEDYYLVCSSFEYFPGVPIFHSRDLVHWRQIGNVLDRPEQLPLEGAVASRGIYAPTIRYHDGLFYMITTNVSHGGNFLVTAEDPAGPWSDPVWIDLPGIDPSLVWDEDGNCWCTVHGVQLARVDPLAGKVLEGPWPIWSGTGLQWPEAPHLYQIGDWWYLMIAEGGTERGHTVAVARATHPRGPYESAPHNPILTHRGTDRPIQSTGHADLVSTPDGGWFMVLLATRPRGFTPGYHPLGRETFLKRVEWVDGWPRVEPVELTEEAPARWHPLDPPPARDDFTGTALAPEWISPRSRPDSSWSLTERPGWLTLHATGASLDEQVHTFVGRRPQHQQCRVQALLDPGSARAGLSVRLDETHHYDIEVAAGRVEVIARIGFLRQVVATADAPDGPVTLGVSMRLPTREEADGGFLGPDLVGFHLDGTQLCELDGRYLSTEVATGFTGRVIGMYVTEGTASFDWFEYLNEEEQQP</sequence>
<feature type="active site" description="Proton donor" evidence="4">
    <location>
        <position position="169"/>
    </location>
</feature>
<dbReference type="Proteomes" id="UP000272729">
    <property type="component" value="Unassembled WGS sequence"/>
</dbReference>
<dbReference type="SUPFAM" id="SSF49899">
    <property type="entry name" value="Concanavalin A-like lectins/glucanases"/>
    <property type="match status" value="1"/>
</dbReference>
<evidence type="ECO:0000256" key="5">
    <source>
        <dbReference type="PIRSR" id="PIRSR606710-2"/>
    </source>
</evidence>
<organism evidence="9 10">
    <name type="scientific">Saccharothrix variisporea</name>
    <dbReference type="NCBI Taxonomy" id="543527"/>
    <lineage>
        <taxon>Bacteria</taxon>
        <taxon>Bacillati</taxon>
        <taxon>Actinomycetota</taxon>
        <taxon>Actinomycetes</taxon>
        <taxon>Pseudonocardiales</taxon>
        <taxon>Pseudonocardiaceae</taxon>
        <taxon>Saccharothrix</taxon>
    </lineage>
</organism>
<evidence type="ECO:0000256" key="3">
    <source>
        <dbReference type="ARBA" id="ARBA00023295"/>
    </source>
</evidence>
<evidence type="ECO:0000256" key="1">
    <source>
        <dbReference type="ARBA" id="ARBA00009865"/>
    </source>
</evidence>
<protein>
    <submittedName>
        <fullName evidence="9">Beta-xylosidase</fullName>
    </submittedName>
</protein>
<comment type="similarity">
    <text evidence="1 6">Belongs to the glycosyl hydrolase 43 family.</text>
</comment>
<dbReference type="GO" id="GO:0005975">
    <property type="term" value="P:carbohydrate metabolic process"/>
    <property type="evidence" value="ECO:0007669"/>
    <property type="project" value="InterPro"/>
</dbReference>
<evidence type="ECO:0000256" key="7">
    <source>
        <dbReference type="SAM" id="MobiDB-lite"/>
    </source>
</evidence>
<dbReference type="SUPFAM" id="SSF75005">
    <property type="entry name" value="Arabinanase/levansucrase/invertase"/>
    <property type="match status" value="1"/>
</dbReference>
<dbReference type="InterPro" id="IPR013320">
    <property type="entry name" value="ConA-like_dom_sf"/>
</dbReference>
<dbReference type="OrthoDB" id="9801455at2"/>
<reference evidence="9 10" key="1">
    <citation type="submission" date="2018-10" db="EMBL/GenBank/DDBJ databases">
        <title>Sequencing the genomes of 1000 actinobacteria strains.</title>
        <authorList>
            <person name="Klenk H.-P."/>
        </authorList>
    </citation>
    <scope>NUCLEOTIDE SEQUENCE [LARGE SCALE GENOMIC DNA]</scope>
    <source>
        <strain evidence="9 10">DSM 43911</strain>
    </source>
</reference>
<gene>
    <name evidence="9" type="ORF">DFJ66_1077</name>
</gene>
<dbReference type="Pfam" id="PF17851">
    <property type="entry name" value="GH43_C2"/>
    <property type="match status" value="1"/>
</dbReference>
<feature type="region of interest" description="Disordered" evidence="7">
    <location>
        <begin position="203"/>
        <end position="230"/>
    </location>
</feature>
<dbReference type="EMBL" id="RBXR01000001">
    <property type="protein sequence ID" value="RKT67899.1"/>
    <property type="molecule type" value="Genomic_DNA"/>
</dbReference>
<dbReference type="CDD" id="cd18617">
    <property type="entry name" value="GH43_XynB-like"/>
    <property type="match status" value="1"/>
</dbReference>
<dbReference type="Gene3D" id="2.115.10.20">
    <property type="entry name" value="Glycosyl hydrolase domain, family 43"/>
    <property type="match status" value="1"/>
</dbReference>
<feature type="domain" description="Beta-xylosidase C-terminal Concanavalin A-like" evidence="8">
    <location>
        <begin position="300"/>
        <end position="485"/>
    </location>
</feature>
<keyword evidence="2 6" id="KW-0378">Hydrolase</keyword>
<keyword evidence="10" id="KW-1185">Reference proteome</keyword>
<dbReference type="GO" id="GO:0004553">
    <property type="term" value="F:hydrolase activity, hydrolyzing O-glycosyl compounds"/>
    <property type="evidence" value="ECO:0007669"/>
    <property type="project" value="InterPro"/>
</dbReference>
<evidence type="ECO:0000259" key="8">
    <source>
        <dbReference type="Pfam" id="PF17851"/>
    </source>
</evidence>
<proteinExistence type="inferred from homology"/>
<dbReference type="InterPro" id="IPR041542">
    <property type="entry name" value="GH43_C2"/>
</dbReference>
<dbReference type="Gene3D" id="2.60.120.200">
    <property type="match status" value="1"/>
</dbReference>
<evidence type="ECO:0000313" key="9">
    <source>
        <dbReference type="EMBL" id="RKT67899.1"/>
    </source>
</evidence>
<dbReference type="PANTHER" id="PTHR42812:SF12">
    <property type="entry name" value="BETA-XYLOSIDASE-RELATED"/>
    <property type="match status" value="1"/>
</dbReference>
<evidence type="ECO:0000256" key="4">
    <source>
        <dbReference type="PIRSR" id="PIRSR606710-1"/>
    </source>
</evidence>
<evidence type="ECO:0000256" key="2">
    <source>
        <dbReference type="ARBA" id="ARBA00022801"/>
    </source>
</evidence>
<feature type="active site" description="Proton acceptor" evidence="4">
    <location>
        <position position="16"/>
    </location>
</feature>
<accession>A0A495X2X9</accession>